<evidence type="ECO:0000256" key="1">
    <source>
        <dbReference type="SAM" id="SignalP"/>
    </source>
</evidence>
<accession>D0L0S9</accession>
<dbReference type="Pfam" id="PF05239">
    <property type="entry name" value="PRC"/>
    <property type="match status" value="1"/>
</dbReference>
<feature type="chain" id="PRO_5003010854" description="PRC-barrel domain-containing protein" evidence="1">
    <location>
        <begin position="27"/>
        <end position="168"/>
    </location>
</feature>
<dbReference type="PROSITE" id="PS51257">
    <property type="entry name" value="PROKAR_LIPOPROTEIN"/>
    <property type="match status" value="1"/>
</dbReference>
<organism evidence="3 4">
    <name type="scientific">Halothiobacillus neapolitanus (strain ATCC 23641 / DSM 15147 / CIP 104769 / NCIMB 8539 / c2)</name>
    <name type="common">Thiobacillus neapolitanus</name>
    <dbReference type="NCBI Taxonomy" id="555778"/>
    <lineage>
        <taxon>Bacteria</taxon>
        <taxon>Pseudomonadati</taxon>
        <taxon>Pseudomonadota</taxon>
        <taxon>Gammaproteobacteria</taxon>
        <taxon>Chromatiales</taxon>
        <taxon>Halothiobacillaceae</taxon>
        <taxon>Halothiobacillus</taxon>
    </lineage>
</organism>
<dbReference type="RefSeq" id="WP_012824336.1">
    <property type="nucleotide sequence ID" value="NC_013422.1"/>
</dbReference>
<gene>
    <name evidence="3" type="ordered locus">Hneap_1470</name>
</gene>
<evidence type="ECO:0000259" key="2">
    <source>
        <dbReference type="Pfam" id="PF05239"/>
    </source>
</evidence>
<dbReference type="OrthoDB" id="5801767at2"/>
<proteinExistence type="predicted"/>
<dbReference type="STRING" id="555778.Hneap_1470"/>
<sequence length="168" mass="18443">MTSKIRNGLIFGLMISSCLFVPLAQAAQGLYSMKALLDAPVYAEGHAKSIGEVDNVIVDEQMKITGIVIDVDDTASSMDGKKLFVQTGLFRLKTVRDTQLDDVRYSVHLNASVAGITDYPVVDNSWWQTAKQTAAAVWEKTKSTAKSAWDATKDATRNVLDTIREKTQ</sequence>
<feature type="signal peptide" evidence="1">
    <location>
        <begin position="1"/>
        <end position="26"/>
    </location>
</feature>
<dbReference type="HOGENOM" id="CLU_134961_0_0_6"/>
<evidence type="ECO:0000313" key="3">
    <source>
        <dbReference type="EMBL" id="ACX96302.1"/>
    </source>
</evidence>
<name>D0L0S9_HALNC</name>
<dbReference type="InterPro" id="IPR027275">
    <property type="entry name" value="PRC-brl_dom"/>
</dbReference>
<dbReference type="eggNOG" id="ENOG5032UQ9">
    <property type="taxonomic scope" value="Bacteria"/>
</dbReference>
<reference evidence="3 4" key="1">
    <citation type="submission" date="2009-10" db="EMBL/GenBank/DDBJ databases">
        <title>Complete sequence of Halothiobacillus neapolitanus c2.</title>
        <authorList>
            <consortium name="US DOE Joint Genome Institute"/>
            <person name="Lucas S."/>
            <person name="Copeland A."/>
            <person name="Lapidus A."/>
            <person name="Glavina del Rio T."/>
            <person name="Tice H."/>
            <person name="Bruce D."/>
            <person name="Goodwin L."/>
            <person name="Pitluck S."/>
            <person name="Davenport K."/>
            <person name="Brettin T."/>
            <person name="Detter J.C."/>
            <person name="Han C."/>
            <person name="Tapia R."/>
            <person name="Larimer F."/>
            <person name="Land M."/>
            <person name="Hauser L."/>
            <person name="Kyrpides N."/>
            <person name="Mikhailova N."/>
            <person name="Kerfeld C."/>
            <person name="Cannon G."/>
            <person name="Heinhort S."/>
        </authorList>
    </citation>
    <scope>NUCLEOTIDE SEQUENCE [LARGE SCALE GENOMIC DNA]</scope>
    <source>
        <strain evidence="4">ATCC 23641 / c2</strain>
    </source>
</reference>
<dbReference type="KEGG" id="hna:Hneap_1470"/>
<dbReference type="Gene3D" id="1.10.287.700">
    <property type="entry name" value="Helix hairpin bin"/>
    <property type="match status" value="1"/>
</dbReference>
<keyword evidence="4" id="KW-1185">Reference proteome</keyword>
<dbReference type="AlphaFoldDB" id="D0L0S9"/>
<evidence type="ECO:0000313" key="4">
    <source>
        <dbReference type="Proteomes" id="UP000009102"/>
    </source>
</evidence>
<feature type="domain" description="PRC-barrel" evidence="2">
    <location>
        <begin position="36"/>
        <end position="85"/>
    </location>
</feature>
<dbReference type="Gene3D" id="2.30.30.240">
    <property type="entry name" value="PRC-barrel domain"/>
    <property type="match status" value="1"/>
</dbReference>
<dbReference type="Proteomes" id="UP000009102">
    <property type="component" value="Chromosome"/>
</dbReference>
<keyword evidence="1" id="KW-0732">Signal</keyword>
<dbReference type="EMBL" id="CP001801">
    <property type="protein sequence ID" value="ACX96302.1"/>
    <property type="molecule type" value="Genomic_DNA"/>
</dbReference>
<protein>
    <recommendedName>
        <fullName evidence="2">PRC-barrel domain-containing protein</fullName>
    </recommendedName>
</protein>